<evidence type="ECO:0000259" key="2">
    <source>
        <dbReference type="Pfam" id="PF01926"/>
    </source>
</evidence>
<evidence type="ECO:0000313" key="3">
    <source>
        <dbReference type="EMBL" id="KAL2852550.1"/>
    </source>
</evidence>
<dbReference type="GeneID" id="98158047"/>
<evidence type="ECO:0000256" key="1">
    <source>
        <dbReference type="SAM" id="MobiDB-lite"/>
    </source>
</evidence>
<sequence length="402" mass="43624">MDTKAKRTKECLVELEARFRETNTLAEVLIILGRSGAGKSSLSEDLTDLSGYSQQDADSVTQTFELCKTTIGNKTYFIMDTPGFDPYAEETTFGEIARGISSIRHFAHITGLLYLTPITQQRFDRFDRKLVDFIHALCGAEYIPRVTFVTTFWTGAPPSYNQHLESLKGKWAEAAHVEGGRDLKTYQHGRVYNAAGQDTRTNIDWFSDRARIARFGKEMVEKNYGQDSSSGTVVPRIVRELDDGVPLPETAAGRLLGMTCSSTSSSSTSSIPSSSSAPAGQARSEPEQPSPAAKGDSTSQSPPATSWTQTVQDVIGWFTRNVQFSINPGGIGVGGGPGSGFGPRATTFGDPHSSVDVMKSHGLDSSRAGRLRYAAEHGIGGTPFSAAWGDAIRRDVNRRYRG</sequence>
<reference evidence="3 4" key="1">
    <citation type="submission" date="2024-07" db="EMBL/GenBank/DDBJ databases">
        <title>Section-level genome sequencing and comparative genomics of Aspergillus sections Usti and Cavernicolus.</title>
        <authorList>
            <consortium name="Lawrence Berkeley National Laboratory"/>
            <person name="Nybo J.L."/>
            <person name="Vesth T.C."/>
            <person name="Theobald S."/>
            <person name="Frisvad J.C."/>
            <person name="Larsen T.O."/>
            <person name="Kjaerboelling I."/>
            <person name="Rothschild-Mancinelli K."/>
            <person name="Lyhne E.K."/>
            <person name="Kogle M.E."/>
            <person name="Barry K."/>
            <person name="Clum A."/>
            <person name="Na H."/>
            <person name="Ledsgaard L."/>
            <person name="Lin J."/>
            <person name="Lipzen A."/>
            <person name="Kuo A."/>
            <person name="Riley R."/>
            <person name="Mondo S."/>
            <person name="LaButti K."/>
            <person name="Haridas S."/>
            <person name="Pangalinan J."/>
            <person name="Salamov A.A."/>
            <person name="Simmons B.A."/>
            <person name="Magnuson J.K."/>
            <person name="Chen J."/>
            <person name="Drula E."/>
            <person name="Henrissat B."/>
            <person name="Wiebenga A."/>
            <person name="Lubbers R.J."/>
            <person name="Gomes A.C."/>
            <person name="Macurrencykelacurrency M.R."/>
            <person name="Stajich J."/>
            <person name="Grigoriev I.V."/>
            <person name="Mortensen U.H."/>
            <person name="De vries R.P."/>
            <person name="Baker S.E."/>
            <person name="Andersen M.R."/>
        </authorList>
    </citation>
    <scope>NUCLEOTIDE SEQUENCE [LARGE SCALE GENOMIC DNA]</scope>
    <source>
        <strain evidence="3 4">CBS 756.74</strain>
    </source>
</reference>
<dbReference type="RefSeq" id="XP_070900372.1">
    <property type="nucleotide sequence ID" value="XM_071042883.1"/>
</dbReference>
<dbReference type="Proteomes" id="UP001610444">
    <property type="component" value="Unassembled WGS sequence"/>
</dbReference>
<feature type="compositionally biased region" description="Low complexity" evidence="1">
    <location>
        <begin position="261"/>
        <end position="279"/>
    </location>
</feature>
<dbReference type="SUPFAM" id="SSF158634">
    <property type="entry name" value="RPA2825-like"/>
    <property type="match status" value="1"/>
</dbReference>
<dbReference type="InterPro" id="IPR006073">
    <property type="entry name" value="GTP-bd"/>
</dbReference>
<name>A0ABR4KJT5_9EURO</name>
<dbReference type="SUPFAM" id="SSF52540">
    <property type="entry name" value="P-loop containing nucleoside triphosphate hydrolases"/>
    <property type="match status" value="1"/>
</dbReference>
<organism evidence="3 4">
    <name type="scientific">Aspergillus pseudodeflectus</name>
    <dbReference type="NCBI Taxonomy" id="176178"/>
    <lineage>
        <taxon>Eukaryota</taxon>
        <taxon>Fungi</taxon>
        <taxon>Dikarya</taxon>
        <taxon>Ascomycota</taxon>
        <taxon>Pezizomycotina</taxon>
        <taxon>Eurotiomycetes</taxon>
        <taxon>Eurotiomycetidae</taxon>
        <taxon>Eurotiales</taxon>
        <taxon>Aspergillaceae</taxon>
        <taxon>Aspergillus</taxon>
        <taxon>Aspergillus subgen. Nidulantes</taxon>
    </lineage>
</organism>
<evidence type="ECO:0000313" key="4">
    <source>
        <dbReference type="Proteomes" id="UP001610444"/>
    </source>
</evidence>
<accession>A0ABR4KJT5</accession>
<comment type="caution">
    <text evidence="3">The sequence shown here is derived from an EMBL/GenBank/DDBJ whole genome shotgun (WGS) entry which is preliminary data.</text>
</comment>
<feature type="compositionally biased region" description="Polar residues" evidence="1">
    <location>
        <begin position="296"/>
        <end position="308"/>
    </location>
</feature>
<gene>
    <name evidence="3" type="ORF">BJX68DRAFT_254399</name>
</gene>
<dbReference type="EMBL" id="JBFXLR010000015">
    <property type="protein sequence ID" value="KAL2852550.1"/>
    <property type="molecule type" value="Genomic_DNA"/>
</dbReference>
<dbReference type="Pfam" id="PF01926">
    <property type="entry name" value="MMR_HSR1"/>
    <property type="match status" value="1"/>
</dbReference>
<feature type="region of interest" description="Disordered" evidence="1">
    <location>
        <begin position="258"/>
        <end position="308"/>
    </location>
</feature>
<dbReference type="InterPro" id="IPR027417">
    <property type="entry name" value="P-loop_NTPase"/>
</dbReference>
<feature type="domain" description="G" evidence="2">
    <location>
        <begin position="30"/>
        <end position="134"/>
    </location>
</feature>
<protein>
    <recommendedName>
        <fullName evidence="2">G domain-containing protein</fullName>
    </recommendedName>
</protein>
<dbReference type="Gene3D" id="3.40.50.300">
    <property type="entry name" value="P-loop containing nucleotide triphosphate hydrolases"/>
    <property type="match status" value="1"/>
</dbReference>
<keyword evidence="4" id="KW-1185">Reference proteome</keyword>
<proteinExistence type="predicted"/>